<feature type="transmembrane region" description="Helical" evidence="26">
    <location>
        <begin position="1711"/>
        <end position="1729"/>
    </location>
</feature>
<evidence type="ECO:0000256" key="17">
    <source>
        <dbReference type="ARBA" id="ARBA00023166"/>
    </source>
</evidence>
<keyword evidence="7 26" id="KW-0812">Transmembrane</keyword>
<feature type="region of interest" description="Disordered" evidence="25">
    <location>
        <begin position="1111"/>
        <end position="1145"/>
    </location>
</feature>
<evidence type="ECO:0000256" key="18">
    <source>
        <dbReference type="ARBA" id="ARBA00023221"/>
    </source>
</evidence>
<comment type="similarity">
    <text evidence="3">Belongs to the ERG4/ERG24 family.</text>
</comment>
<keyword evidence="8" id="KW-0378">Hydrolase</keyword>
<dbReference type="GO" id="GO:0005789">
    <property type="term" value="C:endoplasmic reticulum membrane"/>
    <property type="evidence" value="ECO:0007669"/>
    <property type="project" value="TreeGrafter"/>
</dbReference>
<evidence type="ECO:0000256" key="7">
    <source>
        <dbReference type="ARBA" id="ARBA00022692"/>
    </source>
</evidence>
<dbReference type="Pfam" id="PF00692">
    <property type="entry name" value="dUTPase"/>
    <property type="match status" value="1"/>
</dbReference>
<feature type="compositionally biased region" description="Polar residues" evidence="25">
    <location>
        <begin position="1120"/>
        <end position="1138"/>
    </location>
</feature>
<dbReference type="InterPro" id="IPR000270">
    <property type="entry name" value="PB1_dom"/>
</dbReference>
<reference evidence="28 29" key="1">
    <citation type="submission" date="2019-03" db="EMBL/GenBank/DDBJ databases">
        <title>Sequencing 25 genomes of Wallemia mellicola.</title>
        <authorList>
            <person name="Gostincar C."/>
        </authorList>
    </citation>
    <scope>NUCLEOTIDE SEQUENCE [LARGE SCALE GENOMIC DNA]</scope>
    <source>
        <strain evidence="28 29">EXF-6152</strain>
    </source>
</reference>
<keyword evidence="14" id="KW-0546">Nucleotide metabolism</keyword>
<dbReference type="GO" id="GO:0050613">
    <property type="term" value="F:Delta14-sterol reductase activity"/>
    <property type="evidence" value="ECO:0007669"/>
    <property type="project" value="UniProtKB-EC"/>
</dbReference>
<dbReference type="Gene3D" id="1.20.120.1630">
    <property type="match status" value="1"/>
</dbReference>
<dbReference type="PROSITE" id="PS51745">
    <property type="entry name" value="PB1"/>
    <property type="match status" value="2"/>
</dbReference>
<dbReference type="CDD" id="cd07557">
    <property type="entry name" value="trimeric_dUTPase"/>
    <property type="match status" value="1"/>
</dbReference>
<dbReference type="Gene3D" id="2.70.40.10">
    <property type="match status" value="1"/>
</dbReference>
<comment type="pathway">
    <text evidence="2">Pyrimidine metabolism; dUMP biosynthesis; dUMP from dCTP (dUTP route): step 2/2.</text>
</comment>
<proteinExistence type="inferred from homology"/>
<evidence type="ECO:0000313" key="29">
    <source>
        <dbReference type="Proteomes" id="UP000310685"/>
    </source>
</evidence>
<feature type="transmembrane region" description="Helical" evidence="26">
    <location>
        <begin position="1741"/>
        <end position="1760"/>
    </location>
</feature>
<evidence type="ECO:0000256" key="10">
    <source>
        <dbReference type="ARBA" id="ARBA00022955"/>
    </source>
</evidence>
<evidence type="ECO:0000256" key="25">
    <source>
        <dbReference type="SAM" id="MobiDB-lite"/>
    </source>
</evidence>
<dbReference type="InterPro" id="IPR036157">
    <property type="entry name" value="dUTPase-like_sf"/>
</dbReference>
<feature type="transmembrane region" description="Helical" evidence="26">
    <location>
        <begin position="1530"/>
        <end position="1547"/>
    </location>
</feature>
<dbReference type="NCBIfam" id="TIGR00576">
    <property type="entry name" value="dut"/>
    <property type="match status" value="1"/>
</dbReference>
<dbReference type="SUPFAM" id="SSF54277">
    <property type="entry name" value="CAD &amp; PB1 domains"/>
    <property type="match status" value="2"/>
</dbReference>
<feature type="compositionally biased region" description="Polar residues" evidence="25">
    <location>
        <begin position="617"/>
        <end position="641"/>
    </location>
</feature>
<dbReference type="InterPro" id="IPR053793">
    <property type="entry name" value="PB1-like"/>
</dbReference>
<evidence type="ECO:0000256" key="2">
    <source>
        <dbReference type="ARBA" id="ARBA00005142"/>
    </source>
</evidence>
<evidence type="ECO:0000256" key="9">
    <source>
        <dbReference type="ARBA" id="ARBA00022857"/>
    </source>
</evidence>
<feature type="domain" description="PB1" evidence="27">
    <location>
        <begin position="818"/>
        <end position="892"/>
    </location>
</feature>
<gene>
    <name evidence="28" type="ORF">E3Q22_02475</name>
</gene>
<keyword evidence="17" id="KW-1207">Sterol metabolism</keyword>
<keyword evidence="11 26" id="KW-1133">Transmembrane helix</keyword>
<feature type="compositionally biased region" description="Low complexity" evidence="25">
    <location>
        <begin position="429"/>
        <end position="438"/>
    </location>
</feature>
<feature type="compositionally biased region" description="Basic residues" evidence="25">
    <location>
        <begin position="445"/>
        <end position="459"/>
    </location>
</feature>
<dbReference type="InterPro" id="IPR018083">
    <property type="entry name" value="Sterol_reductase_CS"/>
</dbReference>
<evidence type="ECO:0000256" key="20">
    <source>
        <dbReference type="ARBA" id="ARBA00060638"/>
    </source>
</evidence>
<evidence type="ECO:0000256" key="5">
    <source>
        <dbReference type="ARBA" id="ARBA00012413"/>
    </source>
</evidence>
<dbReference type="GO" id="GO:0006696">
    <property type="term" value="P:ergosterol biosynthetic process"/>
    <property type="evidence" value="ECO:0007669"/>
    <property type="project" value="TreeGrafter"/>
</dbReference>
<evidence type="ECO:0000256" key="23">
    <source>
        <dbReference type="ARBA" id="ARBA00083315"/>
    </source>
</evidence>
<evidence type="ECO:0000256" key="6">
    <source>
        <dbReference type="ARBA" id="ARBA00022516"/>
    </source>
</evidence>
<dbReference type="SMART" id="SM00666">
    <property type="entry name" value="PB1"/>
    <property type="match status" value="2"/>
</dbReference>
<comment type="catalytic activity">
    <reaction evidence="19">
        <text>4,4-dimethyl-5alpha-cholesta-8,24-dien-3beta-ol + NADP(+) = 4,4-dimethyl-5alpha-cholesta-8,14,24-trien-3beta-ol + NADPH + H(+)</text>
        <dbReference type="Rhea" id="RHEA:18561"/>
        <dbReference type="ChEBI" id="CHEBI:15378"/>
        <dbReference type="ChEBI" id="CHEBI:17813"/>
        <dbReference type="ChEBI" id="CHEBI:18364"/>
        <dbReference type="ChEBI" id="CHEBI:57783"/>
        <dbReference type="ChEBI" id="CHEBI:58349"/>
        <dbReference type="EC" id="1.3.1.70"/>
    </reaction>
    <physiologicalReaction direction="right-to-left" evidence="19">
        <dbReference type="Rhea" id="RHEA:18563"/>
    </physiologicalReaction>
</comment>
<keyword evidence="10" id="KW-0752">Steroid biosynthesis</keyword>
<dbReference type="NCBIfam" id="NF001862">
    <property type="entry name" value="PRK00601.1"/>
    <property type="match status" value="1"/>
</dbReference>
<comment type="caution">
    <text evidence="28">The sequence shown here is derived from an EMBL/GenBank/DDBJ whole genome shotgun (WGS) entry which is preliminary data.</text>
</comment>
<dbReference type="PANTHER" id="PTHR21257">
    <property type="entry name" value="DELTA(14)-STEROL REDUCTASE"/>
    <property type="match status" value="1"/>
</dbReference>
<dbReference type="GO" id="GO:0004170">
    <property type="term" value="F:dUTP diphosphatase activity"/>
    <property type="evidence" value="ECO:0007669"/>
    <property type="project" value="InterPro"/>
</dbReference>
<dbReference type="InterPro" id="IPR001171">
    <property type="entry name" value="ERG24_DHCR-like"/>
</dbReference>
<dbReference type="PANTHER" id="PTHR21257:SF52">
    <property type="entry name" value="DELTA(14)-STEROL REDUCTASE TM7SF2"/>
    <property type="match status" value="1"/>
</dbReference>
<dbReference type="GO" id="GO:0006226">
    <property type="term" value="P:dUMP biosynthetic process"/>
    <property type="evidence" value="ECO:0007669"/>
    <property type="project" value="UniProtKB-UniPathway"/>
</dbReference>
<keyword evidence="16 26" id="KW-0472">Membrane</keyword>
<dbReference type="EMBL" id="SPRC01000024">
    <property type="protein sequence ID" value="TIB78695.1"/>
    <property type="molecule type" value="Genomic_DNA"/>
</dbReference>
<dbReference type="SUPFAM" id="SSF51283">
    <property type="entry name" value="dUTPase-like"/>
    <property type="match status" value="1"/>
</dbReference>
<evidence type="ECO:0000256" key="16">
    <source>
        <dbReference type="ARBA" id="ARBA00023136"/>
    </source>
</evidence>
<feature type="compositionally biased region" description="Low complexity" evidence="25">
    <location>
        <begin position="1253"/>
        <end position="1266"/>
    </location>
</feature>
<feature type="compositionally biased region" description="Low complexity" evidence="25">
    <location>
        <begin position="282"/>
        <end position="294"/>
    </location>
</feature>
<keyword evidence="24" id="KW-0802">TPR repeat</keyword>
<evidence type="ECO:0000256" key="22">
    <source>
        <dbReference type="ARBA" id="ARBA00077841"/>
    </source>
</evidence>
<evidence type="ECO:0000256" key="1">
    <source>
        <dbReference type="ARBA" id="ARBA00004141"/>
    </source>
</evidence>
<evidence type="ECO:0000256" key="8">
    <source>
        <dbReference type="ARBA" id="ARBA00022801"/>
    </source>
</evidence>
<feature type="domain" description="PB1" evidence="27">
    <location>
        <begin position="1381"/>
        <end position="1458"/>
    </location>
</feature>
<dbReference type="Pfam" id="PF00564">
    <property type="entry name" value="PB1"/>
    <property type="match status" value="1"/>
</dbReference>
<dbReference type="InterPro" id="IPR029054">
    <property type="entry name" value="dUTPase-like"/>
</dbReference>
<feature type="compositionally biased region" description="Polar residues" evidence="25">
    <location>
        <begin position="546"/>
        <end position="562"/>
    </location>
</feature>
<dbReference type="InterPro" id="IPR011990">
    <property type="entry name" value="TPR-like_helical_dom_sf"/>
</dbReference>
<dbReference type="EC" id="1.3.1.70" evidence="5"/>
<evidence type="ECO:0000259" key="27">
    <source>
        <dbReference type="PROSITE" id="PS51745"/>
    </source>
</evidence>
<evidence type="ECO:0000256" key="13">
    <source>
        <dbReference type="ARBA" id="ARBA00023011"/>
    </source>
</evidence>
<dbReference type="InterPro" id="IPR019734">
    <property type="entry name" value="TPR_rpt"/>
</dbReference>
<dbReference type="GO" id="GO:0000287">
    <property type="term" value="F:magnesium ion binding"/>
    <property type="evidence" value="ECO:0007669"/>
    <property type="project" value="InterPro"/>
</dbReference>
<evidence type="ECO:0000256" key="26">
    <source>
        <dbReference type="SAM" id="Phobius"/>
    </source>
</evidence>
<comment type="subunit">
    <text evidence="4">Homotrimer.</text>
</comment>
<keyword evidence="9" id="KW-0521">NADP</keyword>
<evidence type="ECO:0000256" key="4">
    <source>
        <dbReference type="ARBA" id="ARBA00011233"/>
    </source>
</evidence>
<comment type="subcellular location">
    <subcellularLocation>
        <location evidence="1">Membrane</location>
        <topology evidence="1">Multi-pass membrane protein</topology>
    </subcellularLocation>
</comment>
<feature type="region of interest" description="Disordered" evidence="25">
    <location>
        <begin position="1308"/>
        <end position="1330"/>
    </location>
</feature>
<dbReference type="Proteomes" id="UP000310685">
    <property type="component" value="Unassembled WGS sequence"/>
</dbReference>
<feature type="transmembrane region" description="Helical" evidence="26">
    <location>
        <begin position="1672"/>
        <end position="1691"/>
    </location>
</feature>
<dbReference type="SMART" id="SM00028">
    <property type="entry name" value="TPR"/>
    <property type="match status" value="4"/>
</dbReference>
<dbReference type="Pfam" id="PF01222">
    <property type="entry name" value="ERG4_ERG24"/>
    <property type="match status" value="1"/>
</dbReference>
<dbReference type="InterPro" id="IPR008181">
    <property type="entry name" value="dUTPase"/>
</dbReference>
<keyword evidence="6" id="KW-0444">Lipid biosynthesis</keyword>
<feature type="compositionally biased region" description="Pro residues" evidence="25">
    <location>
        <begin position="784"/>
        <end position="802"/>
    </location>
</feature>
<dbReference type="GO" id="GO:0046081">
    <property type="term" value="P:dUTP catabolic process"/>
    <property type="evidence" value="ECO:0007669"/>
    <property type="project" value="InterPro"/>
</dbReference>
<feature type="compositionally biased region" description="Basic and acidic residues" evidence="25">
    <location>
        <begin position="311"/>
        <end position="320"/>
    </location>
</feature>
<feature type="region of interest" description="Disordered" evidence="25">
    <location>
        <begin position="222"/>
        <end position="333"/>
    </location>
</feature>
<feature type="region of interest" description="Disordered" evidence="25">
    <location>
        <begin position="617"/>
        <end position="683"/>
    </location>
</feature>
<dbReference type="Gene3D" id="3.10.20.90">
    <property type="entry name" value="Phosphatidylinositol 3-kinase Catalytic Subunit, Chain A, domain 1"/>
    <property type="match status" value="2"/>
</dbReference>
<dbReference type="InterPro" id="IPR033704">
    <property type="entry name" value="dUTPase_trimeric"/>
</dbReference>
<dbReference type="PROSITE" id="PS01018">
    <property type="entry name" value="STEROL_REDUCT_2"/>
    <property type="match status" value="1"/>
</dbReference>
<dbReference type="UniPathway" id="UPA00610">
    <property type="reaction ID" value="UER00666"/>
</dbReference>
<sequence>MKIELQSWVEALEKYDASDYIHALRQFSVCSTLTLEYTADVLQTMQSRGQSSKIEFNRAVIHASLGDQKGATELFNSALRIDPYFAIAHYQSGVCNFMRGRYEHARSDYEASQKQLRGNSFIDYAQLGLAYKLENTNIDFNIALTYYYSGRPEDGVNQLQIARNGASTDQNSVIDDCMRDEAKGYMPYSVQPGIVFRPSESQIKNLEKKDFIGQAKVLYTDDDGTSPDIPLNQNTSEQSEDVPLSRRLPGGGGTLKRNPTHWQPKLLRRPTAGSRKQSSNETTPVSSGTSTPVTEKGGFFSGLSRQKTERRKAPTEEMRTKTGLTPDEAALGPKNAAMLSRARTLGSSTLAEKRSKSEQDVPTQATFQPLADPARGKGVTLTDVQLPSERMGELKDVSTTQPSPTPPTTDDSRSPSPSLAHTSQPPPQLHHSSSQPQLAPSRARFPTRKTSLKHVHNKFKRNEPQPDVPPLERRRSRSFNEGDDYSLAYTEHAPAEAPNRSNTLFSKISGRSNSTTQSSGINHDNRKGKPSAIDTLSNVPAGWPRSDNSSPQSLFSQTQSHRPPQLPALQIGDDLMHSEQTPKAVDNNVALTITPSTPSVLPDKDFSIKFDERTDTMYDTQNGTSVPSSVSDNSFGNLSNKSTDDSGGSPVDALTALNGGNAANGGPFKPTAPLKIQEKPTLTRQASALRRRGTYGMMQEQQKQGAIDISNSMKKMGIEEGNEENDDGVGSTMIKGMSPVEASSLNAERMLEKGTTGMSPVNASSLNAERMLERKQPEVVRTAPTPPPAQTPPTPAAAPPRSPESKSLNKSENAPSLKVRFKIHYGEDVRGMLVGNETSFEAFIHHILRKFEKRPGSFRVRFKDEDGIKITIQDHSDLELAIDTARLHGNGRSDGKLDICEILANFEDIPLVPSSSLDGGDYRHILINDDDEFETLEAYDREDVAQAVNSFKTIAHTSKIQFNIAMIYDGLAMDKEALKCFLRSSELDPYLAIAHFQAGVSSFFRNLHRMLARDYAQIGLDYSLHISEVQFNLGVCLISAGRTQLGFNRLRLALDKSEKPEHVIIESVLNNSGRSASLFAVPVGMLFQPPEVKIKNLGVKTDFAGFKLLDNNQKRPKTAQDGSNRPSVLLGRSNTTPPIKSDAATIPILRSRTSSRANLTTSAYPKSAVINEDIISEDKSDVDDKDFEINNNFQNQKQTSTKTEMYFTRRQFDQSSAELENNMLNGKVNDYDLSSALHTKRPPPILTLPLHKSNSPLPTPSTSASSEDSEKSFRQAIDEKLNSGKKQLRPAFINRSFSTLRTKSNNLISSKRSSSSIPKQWPSTSEHGTPMAVSPVGPISAPLPGSFVSTGPGTMKRTHSDTDGQLTPPTQELKCSVPNFNIRIKIFLNKDVRGMIISAKETPYEKFRDSVHSKFPHIEPPRLAIKFKDDDDLVTILDDTDWEMAIECAHLTMTKVSKGEEINPKTTQYSFFGPLGTGAITLLTPAITYLLYFACPNSYDDDTCQLLQKPAFERLLECDFWKSLFDLEAFGVYLAWYTFTVVAWAIIPAQWVRGTQLRDAFATLLMATGIAIGQIVRAGPEGFTYLADKWIPILTASLIMSVAQSVFCYAMSFTSGKLLALGGNTGSFVHDVGELNPSIGSFDIKTFNELRPGLALWWLLDISLACRQYATFGRLTDSMILVVGFHGWYVFDALYNEPIILTQMDIVHDGFGFMLAFGDLTWVPFVYSLQARFLAYHPNVLGPLGVFAVVLLQLLGYYIFRVSNAEKNDFRNGKNPKNLQYMQTKRGTKLLTSGWWGTLRHPNYLGDLIMAVAWSLPTGGFTPLTYFYPAYFTVLLIHRALRDDSHCREKYGDDWNAYIEKVPYCIFPYITSLLVKKLVPQAQLPARGSAFSAGYDLFSVEKKTIAAGDKALIDLGISISVPAGTYGRVAPRSGLAAKHHIHTGAGVIDADYRGRVFVLLFNLSKNDFESDRVAQLILEKIESFPVEEVEELDETVRGAGGFGSTGGFGKVETVEKVTEKVEN</sequence>
<organism evidence="28 29">
    <name type="scientific">Wallemia mellicola</name>
    <dbReference type="NCBI Taxonomy" id="1708541"/>
    <lineage>
        <taxon>Eukaryota</taxon>
        <taxon>Fungi</taxon>
        <taxon>Dikarya</taxon>
        <taxon>Basidiomycota</taxon>
        <taxon>Wallemiomycotina</taxon>
        <taxon>Wallemiomycetes</taxon>
        <taxon>Wallemiales</taxon>
        <taxon>Wallemiaceae</taxon>
        <taxon>Wallemia</taxon>
    </lineage>
</organism>
<dbReference type="FunFam" id="1.20.120.1630:FF:000009">
    <property type="entry name" value="C-14 sterol reductase"/>
    <property type="match status" value="1"/>
</dbReference>
<evidence type="ECO:0000256" key="11">
    <source>
        <dbReference type="ARBA" id="ARBA00022989"/>
    </source>
</evidence>
<feature type="transmembrane region" description="Helical" evidence="26">
    <location>
        <begin position="1590"/>
        <end position="1611"/>
    </location>
</feature>
<feature type="region of interest" description="Disordered" evidence="25">
    <location>
        <begin position="774"/>
        <end position="813"/>
    </location>
</feature>
<keyword evidence="12" id="KW-0560">Oxidoreductase</keyword>
<evidence type="ECO:0000313" key="28">
    <source>
        <dbReference type="EMBL" id="TIB78695.1"/>
    </source>
</evidence>
<evidence type="ECO:0000256" key="14">
    <source>
        <dbReference type="ARBA" id="ARBA00023080"/>
    </source>
</evidence>
<accession>A0A4T0M792</accession>
<evidence type="ECO:0000256" key="21">
    <source>
        <dbReference type="ARBA" id="ARBA00074394"/>
    </source>
</evidence>
<evidence type="ECO:0000256" key="12">
    <source>
        <dbReference type="ARBA" id="ARBA00023002"/>
    </source>
</evidence>
<keyword evidence="15" id="KW-0443">Lipid metabolism</keyword>
<evidence type="ECO:0000256" key="3">
    <source>
        <dbReference type="ARBA" id="ARBA00005402"/>
    </source>
</evidence>
<feature type="compositionally biased region" description="Low complexity" evidence="25">
    <location>
        <begin position="1308"/>
        <end position="1317"/>
    </location>
</feature>
<keyword evidence="13" id="KW-0756">Sterol biosynthesis</keyword>
<evidence type="ECO:0000256" key="24">
    <source>
        <dbReference type="PROSITE-ProRule" id="PRU00339"/>
    </source>
</evidence>
<evidence type="ECO:0000256" key="15">
    <source>
        <dbReference type="ARBA" id="ARBA00023098"/>
    </source>
</evidence>
<feature type="region of interest" description="Disordered" evidence="25">
    <location>
        <begin position="347"/>
        <end position="568"/>
    </location>
</feature>
<protein>
    <recommendedName>
        <fullName evidence="21">Delta(14)-sterol reductase ERG24</fullName>
        <ecNumber evidence="5">1.3.1.70</ecNumber>
    </recommendedName>
    <alternativeName>
        <fullName evidence="23">C-14 sterol reductase ERG24</fullName>
    </alternativeName>
    <alternativeName>
        <fullName evidence="22">Sterol C14-reductase ERG24</fullName>
    </alternativeName>
</protein>
<feature type="region of interest" description="Disordered" evidence="25">
    <location>
        <begin position="1353"/>
        <end position="1372"/>
    </location>
</feature>
<evidence type="ECO:0000256" key="19">
    <source>
        <dbReference type="ARBA" id="ARBA00052254"/>
    </source>
</evidence>
<feature type="compositionally biased region" description="Polar residues" evidence="25">
    <location>
        <begin position="499"/>
        <end position="522"/>
    </location>
</feature>
<dbReference type="SUPFAM" id="SSF48452">
    <property type="entry name" value="TPR-like"/>
    <property type="match status" value="2"/>
</dbReference>
<dbReference type="PROSITE" id="PS50005">
    <property type="entry name" value="TPR"/>
    <property type="match status" value="1"/>
</dbReference>
<feature type="region of interest" description="Disordered" evidence="25">
    <location>
        <begin position="1240"/>
        <end position="1274"/>
    </location>
</feature>
<comment type="pathway">
    <text evidence="20">Steroid biosynthesis; zymosterol biosynthesis; zymosterol from lanosterol: step 2/6.</text>
</comment>
<feature type="compositionally biased region" description="Low complexity" evidence="25">
    <location>
        <begin position="653"/>
        <end position="666"/>
    </location>
</feature>
<feature type="repeat" description="TPR" evidence="24">
    <location>
        <begin position="52"/>
        <end position="85"/>
    </location>
</feature>
<name>A0A4T0M792_9BASI</name>
<keyword evidence="18" id="KW-0753">Steroid metabolism</keyword>
<dbReference type="Gene3D" id="1.25.40.10">
    <property type="entry name" value="Tetratricopeptide repeat domain"/>
    <property type="match status" value="2"/>
</dbReference>